<keyword evidence="7" id="KW-0479">Metal-binding</keyword>
<evidence type="ECO:0000256" key="2">
    <source>
        <dbReference type="ARBA" id="ARBA00001946"/>
    </source>
</evidence>
<accession>A0ABW2NKL0</accession>
<evidence type="ECO:0000256" key="4">
    <source>
        <dbReference type="ARBA" id="ARBA00008236"/>
    </source>
</evidence>
<dbReference type="Proteomes" id="UP001596549">
    <property type="component" value="Unassembled WGS sequence"/>
</dbReference>
<dbReference type="SUPFAM" id="SSF144052">
    <property type="entry name" value="Thermophilic metalloprotease-like"/>
    <property type="match status" value="1"/>
</dbReference>
<dbReference type="PANTHER" id="PTHR34448:SF1">
    <property type="entry name" value="BLL6088 PROTEIN"/>
    <property type="match status" value="1"/>
</dbReference>
<evidence type="ECO:0000256" key="6">
    <source>
        <dbReference type="ARBA" id="ARBA00022670"/>
    </source>
</evidence>
<dbReference type="EMBL" id="JBHTCP010000009">
    <property type="protein sequence ID" value="MFC7370956.1"/>
    <property type="molecule type" value="Genomic_DNA"/>
</dbReference>
<evidence type="ECO:0000256" key="9">
    <source>
        <dbReference type="ARBA" id="ARBA00023049"/>
    </source>
</evidence>
<evidence type="ECO:0000256" key="5">
    <source>
        <dbReference type="ARBA" id="ARBA00022438"/>
    </source>
</evidence>
<comment type="cofactor">
    <cofactor evidence="2">
        <name>Mg(2+)</name>
        <dbReference type="ChEBI" id="CHEBI:18420"/>
    </cofactor>
</comment>
<evidence type="ECO:0000256" key="8">
    <source>
        <dbReference type="ARBA" id="ARBA00022801"/>
    </source>
</evidence>
<dbReference type="Pfam" id="PF02073">
    <property type="entry name" value="Peptidase_M29"/>
    <property type="match status" value="1"/>
</dbReference>
<dbReference type="InterPro" id="IPR000787">
    <property type="entry name" value="Peptidase_M29"/>
</dbReference>
<evidence type="ECO:0000256" key="7">
    <source>
        <dbReference type="ARBA" id="ARBA00022723"/>
    </source>
</evidence>
<keyword evidence="9" id="KW-0482">Metalloprotease</keyword>
<proteinExistence type="inferred from homology"/>
<protein>
    <submittedName>
        <fullName evidence="10">Aminopeptidase</fullName>
    </submittedName>
</protein>
<name>A0ABW2NKL0_9BACL</name>
<organism evidence="10 11">
    <name type="scientific">Fictibacillus iocasae</name>
    <dbReference type="NCBI Taxonomy" id="2715437"/>
    <lineage>
        <taxon>Bacteria</taxon>
        <taxon>Bacillati</taxon>
        <taxon>Bacillota</taxon>
        <taxon>Bacilli</taxon>
        <taxon>Bacillales</taxon>
        <taxon>Fictibacillaceae</taxon>
        <taxon>Fictibacillus</taxon>
    </lineage>
</organism>
<keyword evidence="11" id="KW-1185">Reference proteome</keyword>
<dbReference type="Gene3D" id="3.40.1830.10">
    <property type="entry name" value="Thermophilic metalloprotease (M29)"/>
    <property type="match status" value="1"/>
</dbReference>
<reference evidence="11" key="1">
    <citation type="journal article" date="2019" name="Int. J. Syst. Evol. Microbiol.">
        <title>The Global Catalogue of Microorganisms (GCM) 10K type strain sequencing project: providing services to taxonomists for standard genome sequencing and annotation.</title>
        <authorList>
            <consortium name="The Broad Institute Genomics Platform"/>
            <consortium name="The Broad Institute Genome Sequencing Center for Infectious Disease"/>
            <person name="Wu L."/>
            <person name="Ma J."/>
        </authorList>
    </citation>
    <scope>NUCLEOTIDE SEQUENCE [LARGE SCALE GENOMIC DNA]</scope>
    <source>
        <strain evidence="11">NBRC 106396</strain>
    </source>
</reference>
<gene>
    <name evidence="10" type="ORF">ACFQPF_04645</name>
</gene>
<dbReference type="PANTHER" id="PTHR34448">
    <property type="entry name" value="AMINOPEPTIDASE"/>
    <property type="match status" value="1"/>
</dbReference>
<dbReference type="RefSeq" id="WP_379747046.1">
    <property type="nucleotide sequence ID" value="NZ_JBHTCP010000009.1"/>
</dbReference>
<comment type="caution">
    <text evidence="10">The sequence shown here is derived from an EMBL/GenBank/DDBJ whole genome shotgun (WGS) entry which is preliminary data.</text>
</comment>
<evidence type="ECO:0000313" key="10">
    <source>
        <dbReference type="EMBL" id="MFC7370956.1"/>
    </source>
</evidence>
<keyword evidence="6" id="KW-0645">Protease</keyword>
<dbReference type="GO" id="GO:0004177">
    <property type="term" value="F:aminopeptidase activity"/>
    <property type="evidence" value="ECO:0007669"/>
    <property type="project" value="UniProtKB-KW"/>
</dbReference>
<dbReference type="InterPro" id="IPR052170">
    <property type="entry name" value="M29_Exopeptidase"/>
</dbReference>
<dbReference type="InterPro" id="IPR035097">
    <property type="entry name" value="M29_N-terminal"/>
</dbReference>
<comment type="cofactor">
    <cofactor evidence="3">
        <name>Zn(2+)</name>
        <dbReference type="ChEBI" id="CHEBI:29105"/>
    </cofactor>
</comment>
<evidence type="ECO:0000313" key="11">
    <source>
        <dbReference type="Proteomes" id="UP001596549"/>
    </source>
</evidence>
<evidence type="ECO:0000256" key="1">
    <source>
        <dbReference type="ARBA" id="ARBA00001941"/>
    </source>
</evidence>
<keyword evidence="8" id="KW-0378">Hydrolase</keyword>
<evidence type="ECO:0000256" key="3">
    <source>
        <dbReference type="ARBA" id="ARBA00001947"/>
    </source>
</evidence>
<comment type="similarity">
    <text evidence="4">Belongs to the peptidase M29 family.</text>
</comment>
<comment type="cofactor">
    <cofactor evidence="1">
        <name>Co(2+)</name>
        <dbReference type="ChEBI" id="CHEBI:48828"/>
    </cofactor>
</comment>
<sequence length="370" mass="41772">MADPRNKELAEVLLDHSVQLQEGERILIEVNGAGKPLVKELIKEVYKRKAYPFVKIHDEEYSRLLTEGASEERLETVKKWGMQEYQDIQASIRIAGAYNSRESANVPSEKQQLAGKIMRPVLNQLIDHTKWVLLNYPNTGSAQKAGMSLDDFEDFYFNVCTLDYEKMDKAMDAMKRLMDETDEVRIKGEGTDLRFSIKGQGSVKCAGTCNIPDGEIYTAPVKDSVNGTLTYNAPTSYRGTDFTNITFEFENGKIVKATANETDKLNEILDSDGGARYIGEFAIGVNPYILEPMNDILFDEKIAGSFHFTPGQAYRDETYNGNDSQVHWDIVCIQRPEYGGGEIWFDGVLIRKDGLFVTEELQPLNPENLK</sequence>
<keyword evidence="5 10" id="KW-0031">Aminopeptidase</keyword>